<accession>A0A8S5UN47</accession>
<sequence length="143" mass="17418">MIQIRDREEYDYATKRGFNPLLDYKHFKMDIRLRIEIQNELFGRGVIDTMKANEKFFRWIWANKPHYCEETLRPLYNYSAVYCSHILTRGAYPEMATDPRNINILCFEAHSRWENGDRERMRIYPGNCMLIDLMKKEYLSLYK</sequence>
<organism evidence="1">
    <name type="scientific">Siphoviridae sp. ctzr51</name>
    <dbReference type="NCBI Taxonomy" id="2825751"/>
    <lineage>
        <taxon>Viruses</taxon>
        <taxon>Duplodnaviria</taxon>
        <taxon>Heunggongvirae</taxon>
        <taxon>Uroviricota</taxon>
        <taxon>Caudoviricetes</taxon>
    </lineage>
</organism>
<protein>
    <submittedName>
        <fullName evidence="1">NinG protein</fullName>
    </submittedName>
</protein>
<evidence type="ECO:0000313" key="1">
    <source>
        <dbReference type="EMBL" id="DAF95895.1"/>
    </source>
</evidence>
<reference evidence="1" key="1">
    <citation type="journal article" date="2021" name="Proc. Natl. Acad. Sci. U.S.A.">
        <title>A Catalog of Tens of Thousands of Viruses from Human Metagenomes Reveals Hidden Associations with Chronic Diseases.</title>
        <authorList>
            <person name="Tisza M.J."/>
            <person name="Buck C.B."/>
        </authorList>
    </citation>
    <scope>NUCLEOTIDE SEQUENCE</scope>
    <source>
        <strain evidence="1">Ctzr51</strain>
    </source>
</reference>
<dbReference type="EMBL" id="BK016111">
    <property type="protein sequence ID" value="DAF95895.1"/>
    <property type="molecule type" value="Genomic_DNA"/>
</dbReference>
<proteinExistence type="predicted"/>
<name>A0A8S5UN47_9CAUD</name>